<reference evidence="8 10" key="2">
    <citation type="submission" date="2018-06" db="EMBL/GenBank/DDBJ databases">
        <authorList>
            <consortium name="Pathogen Informatics"/>
            <person name="Doyle S."/>
        </authorList>
    </citation>
    <scope>NUCLEOTIDE SEQUENCE [LARGE SCALE GENOMIC DNA]</scope>
    <source>
        <strain evidence="8 10">NCTC12376</strain>
    </source>
</reference>
<dbReference type="EMBL" id="LNYR01000038">
    <property type="protein sequence ID" value="KTD44930.1"/>
    <property type="molecule type" value="Genomic_DNA"/>
</dbReference>
<dbReference type="Proteomes" id="UP000254230">
    <property type="component" value="Unassembled WGS sequence"/>
</dbReference>
<dbReference type="STRING" id="45072.Lqua_2765"/>
<proteinExistence type="predicted"/>
<evidence type="ECO:0000256" key="6">
    <source>
        <dbReference type="ARBA" id="ARBA00023315"/>
    </source>
</evidence>
<dbReference type="Proteomes" id="UP000054639">
    <property type="component" value="Unassembled WGS sequence"/>
</dbReference>
<sequence>MTDNIFSNLRITLWGRLMHRMFPLRKNIIINNIDRVFKDKATSFEKTRLLKAFYSHLVIVLKDILLVGWLSTDSMKRRVEVRGMEHLLDAVNQNKGVLILTGHLGSWEFAVPAGILHLDSLIDKIHIIRRPIRKKWLEHLIFQRFQRWNIKLISSINAPKLVSRALKKKELVFYFLDQHTSIEKNSGLAVDFFNVKAGTYRSLAVFASKYDSPVVPLSCYRAEKGNHVFEFFPALEWQEHPDNAQAIYNNTVIYNQILEQMILAHPEQWWWVHRRWKL</sequence>
<dbReference type="CDD" id="cd07984">
    <property type="entry name" value="LPLAT_LABLAT-like"/>
    <property type="match status" value="1"/>
</dbReference>
<dbReference type="PANTHER" id="PTHR30606">
    <property type="entry name" value="LIPID A BIOSYNTHESIS LAUROYL ACYLTRANSFERASE"/>
    <property type="match status" value="1"/>
</dbReference>
<dbReference type="GO" id="GO:0009247">
    <property type="term" value="P:glycolipid biosynthetic process"/>
    <property type="evidence" value="ECO:0007669"/>
    <property type="project" value="UniProtKB-ARBA"/>
</dbReference>
<dbReference type="PANTHER" id="PTHR30606:SF10">
    <property type="entry name" value="PHOSPHATIDYLINOSITOL MANNOSIDE ACYLTRANSFERASE"/>
    <property type="match status" value="1"/>
</dbReference>
<reference evidence="7 9" key="1">
    <citation type="submission" date="2015-11" db="EMBL/GenBank/DDBJ databases">
        <title>Genomic analysis of 38 Legionella species identifies large and diverse effector repertoires.</title>
        <authorList>
            <person name="Burstein D."/>
            <person name="Amaro F."/>
            <person name="Zusman T."/>
            <person name="Lifshitz Z."/>
            <person name="Cohen O."/>
            <person name="Gilbert J.A."/>
            <person name="Pupko T."/>
            <person name="Shuman H.A."/>
            <person name="Segal G."/>
        </authorList>
    </citation>
    <scope>NUCLEOTIDE SEQUENCE [LARGE SCALE GENOMIC DNA]</scope>
    <source>
        <strain evidence="7 9">ATCC 49507</strain>
    </source>
</reference>
<keyword evidence="9" id="KW-1185">Reference proteome</keyword>
<dbReference type="AlphaFoldDB" id="A0A378L0Y2"/>
<evidence type="ECO:0000313" key="10">
    <source>
        <dbReference type="Proteomes" id="UP000254230"/>
    </source>
</evidence>
<name>A0A378L0Y2_9GAMM</name>
<evidence type="ECO:0000256" key="4">
    <source>
        <dbReference type="ARBA" id="ARBA00022679"/>
    </source>
</evidence>
<accession>A0A378L0Y2</accession>
<organism evidence="8 10">
    <name type="scientific">Legionella quateirensis</name>
    <dbReference type="NCBI Taxonomy" id="45072"/>
    <lineage>
        <taxon>Bacteria</taxon>
        <taxon>Pseudomonadati</taxon>
        <taxon>Pseudomonadota</taxon>
        <taxon>Gammaproteobacteria</taxon>
        <taxon>Legionellales</taxon>
        <taxon>Legionellaceae</taxon>
        <taxon>Legionella</taxon>
    </lineage>
</organism>
<dbReference type="OrthoDB" id="9803456at2"/>
<evidence type="ECO:0000313" key="8">
    <source>
        <dbReference type="EMBL" id="STY19447.1"/>
    </source>
</evidence>
<dbReference type="GO" id="GO:0005886">
    <property type="term" value="C:plasma membrane"/>
    <property type="evidence" value="ECO:0007669"/>
    <property type="project" value="UniProtKB-SubCell"/>
</dbReference>
<evidence type="ECO:0000256" key="3">
    <source>
        <dbReference type="ARBA" id="ARBA00022519"/>
    </source>
</evidence>
<comment type="subcellular location">
    <subcellularLocation>
        <location evidence="1">Cell inner membrane</location>
    </subcellularLocation>
</comment>
<gene>
    <name evidence="8" type="primary">waaM_1</name>
    <name evidence="7" type="synonym">waaM_3</name>
    <name evidence="7" type="ORF">Lqua_2765</name>
    <name evidence="8" type="ORF">NCTC12376_03286</name>
</gene>
<evidence type="ECO:0000313" key="9">
    <source>
        <dbReference type="Proteomes" id="UP000054639"/>
    </source>
</evidence>
<keyword evidence="2" id="KW-1003">Cell membrane</keyword>
<keyword evidence="3" id="KW-0997">Cell inner membrane</keyword>
<keyword evidence="4 8" id="KW-0808">Transferase</keyword>
<dbReference type="GO" id="GO:0016746">
    <property type="term" value="F:acyltransferase activity"/>
    <property type="evidence" value="ECO:0007669"/>
    <property type="project" value="UniProtKB-KW"/>
</dbReference>
<evidence type="ECO:0000256" key="5">
    <source>
        <dbReference type="ARBA" id="ARBA00023136"/>
    </source>
</evidence>
<evidence type="ECO:0000256" key="2">
    <source>
        <dbReference type="ARBA" id="ARBA00022475"/>
    </source>
</evidence>
<keyword evidence="6 8" id="KW-0012">Acyltransferase</keyword>
<dbReference type="EMBL" id="UGOW01000001">
    <property type="protein sequence ID" value="STY19447.1"/>
    <property type="molecule type" value="Genomic_DNA"/>
</dbReference>
<dbReference type="Pfam" id="PF03279">
    <property type="entry name" value="Lip_A_acyltrans"/>
    <property type="match status" value="1"/>
</dbReference>
<dbReference type="EC" id="2.3.1.-" evidence="8"/>
<dbReference type="InterPro" id="IPR004960">
    <property type="entry name" value="LipA_acyltrans"/>
</dbReference>
<protein>
    <submittedName>
        <fullName evidence="8">Lipid A lauroyl acyltransferase</fullName>
        <ecNumber evidence="8">2.3.1.-</ecNumber>
    </submittedName>
</protein>
<evidence type="ECO:0000256" key="1">
    <source>
        <dbReference type="ARBA" id="ARBA00004533"/>
    </source>
</evidence>
<keyword evidence="5" id="KW-0472">Membrane</keyword>
<evidence type="ECO:0000313" key="7">
    <source>
        <dbReference type="EMBL" id="KTD44930.1"/>
    </source>
</evidence>